<keyword evidence="3" id="KW-1185">Reference proteome</keyword>
<name>A0A8J8NCN2_HALGN</name>
<feature type="compositionally biased region" description="Acidic residues" evidence="1">
    <location>
        <begin position="311"/>
        <end position="328"/>
    </location>
</feature>
<dbReference type="EMBL" id="RRYP01022374">
    <property type="protein sequence ID" value="TNV72432.1"/>
    <property type="molecule type" value="Genomic_DNA"/>
</dbReference>
<feature type="compositionally biased region" description="Polar residues" evidence="1">
    <location>
        <begin position="1"/>
        <end position="13"/>
    </location>
</feature>
<feature type="region of interest" description="Disordered" evidence="1">
    <location>
        <begin position="283"/>
        <end position="328"/>
    </location>
</feature>
<protein>
    <submittedName>
        <fullName evidence="2">Uncharacterized protein</fullName>
    </submittedName>
</protein>
<gene>
    <name evidence="2" type="ORF">FGO68_gene3880</name>
</gene>
<feature type="compositionally biased region" description="Polar residues" evidence="1">
    <location>
        <begin position="37"/>
        <end position="63"/>
    </location>
</feature>
<reference evidence="2" key="1">
    <citation type="submission" date="2019-06" db="EMBL/GenBank/DDBJ databases">
        <authorList>
            <person name="Zheng W."/>
        </authorList>
    </citation>
    <scope>NUCLEOTIDE SEQUENCE</scope>
    <source>
        <strain evidence="2">QDHG01</strain>
    </source>
</reference>
<evidence type="ECO:0000313" key="2">
    <source>
        <dbReference type="EMBL" id="TNV72432.1"/>
    </source>
</evidence>
<feature type="region of interest" description="Disordered" evidence="1">
    <location>
        <begin position="1"/>
        <end position="73"/>
    </location>
</feature>
<accession>A0A8J8NCN2</accession>
<evidence type="ECO:0000256" key="1">
    <source>
        <dbReference type="SAM" id="MobiDB-lite"/>
    </source>
</evidence>
<feature type="compositionally biased region" description="Basic and acidic residues" evidence="1">
    <location>
        <begin position="19"/>
        <end position="32"/>
    </location>
</feature>
<dbReference type="Proteomes" id="UP000785679">
    <property type="component" value="Unassembled WGS sequence"/>
</dbReference>
<dbReference type="AlphaFoldDB" id="A0A8J8NCN2"/>
<proteinExistence type="predicted"/>
<sequence>MLVMNQIKQNSVMKSAGGGEKRRMSKDTEIKRRSIPSFLNSTLNSLGPKSSLNLQSNTGSKSRNGPFPGQFKTQQNQFHTEDSGFHTNHSLNESSFTHQRSLYKDPSNFFTQTLHNRLRNSKQDYLMSNGQPNTCKFFKTIYHANDHLYSNVVHFNNTYRADHESYLLSSIDQALRDQENLELQVKRALSFDRIRRQRELLRDTQSLEELGVKEERKGQDSSRNMVKIKDIQSLLRKYEFSRDPANGRFSPHFEGSEEILKKIEENNKAAFSEFKIMQISMDKEQINPLEDNVEEEDNIQDNPKNESPLLSEDEVIQEYDDEEPEAQL</sequence>
<comment type="caution">
    <text evidence="2">The sequence shown here is derived from an EMBL/GenBank/DDBJ whole genome shotgun (WGS) entry which is preliminary data.</text>
</comment>
<evidence type="ECO:0000313" key="3">
    <source>
        <dbReference type="Proteomes" id="UP000785679"/>
    </source>
</evidence>
<organism evidence="2 3">
    <name type="scientific">Halteria grandinella</name>
    <dbReference type="NCBI Taxonomy" id="5974"/>
    <lineage>
        <taxon>Eukaryota</taxon>
        <taxon>Sar</taxon>
        <taxon>Alveolata</taxon>
        <taxon>Ciliophora</taxon>
        <taxon>Intramacronucleata</taxon>
        <taxon>Spirotrichea</taxon>
        <taxon>Stichotrichia</taxon>
        <taxon>Sporadotrichida</taxon>
        <taxon>Halteriidae</taxon>
        <taxon>Halteria</taxon>
    </lineage>
</organism>